<reference evidence="1 3" key="1">
    <citation type="journal article" date="2016" name="Genome Announc.">
        <title>Complete Genome Sequence of the Amino Acid-Fermenting Clostridium propionicum X2 (DSM 1682).</title>
        <authorList>
            <person name="Poehlein A."/>
            <person name="Schlien K."/>
            <person name="Chowdhury N.P."/>
            <person name="Gottschalk G."/>
            <person name="Buckel W."/>
            <person name="Daniel R."/>
        </authorList>
    </citation>
    <scope>NUCLEOTIDE SEQUENCE [LARGE SCALE GENOMIC DNA]</scope>
    <source>
        <strain evidence="1 3">X2</strain>
    </source>
</reference>
<dbReference type="AlphaFoldDB" id="A0A0X8VCR2"/>
<accession>A0A0X8VCR2</accession>
<proteinExistence type="predicted"/>
<evidence type="ECO:0000313" key="2">
    <source>
        <dbReference type="EMBL" id="SHE41399.1"/>
    </source>
</evidence>
<dbReference type="EMBL" id="FQUA01000002">
    <property type="protein sequence ID" value="SHE41399.1"/>
    <property type="molecule type" value="Genomic_DNA"/>
</dbReference>
<dbReference type="EMBL" id="CP014223">
    <property type="protein sequence ID" value="AMJ40464.1"/>
    <property type="molecule type" value="Genomic_DNA"/>
</dbReference>
<dbReference type="Proteomes" id="UP000068026">
    <property type="component" value="Chromosome"/>
</dbReference>
<dbReference type="OrthoDB" id="2068559at2"/>
<reference evidence="2" key="3">
    <citation type="submission" date="2016-11" db="EMBL/GenBank/DDBJ databases">
        <authorList>
            <person name="Varghese N."/>
            <person name="Submissions S."/>
        </authorList>
    </citation>
    <scope>NUCLEOTIDE SEQUENCE</scope>
    <source>
        <strain evidence="2">DSM 1682</strain>
    </source>
</reference>
<protein>
    <submittedName>
        <fullName evidence="2">Uncharacterized protein</fullName>
    </submittedName>
</protein>
<reference evidence="4" key="4">
    <citation type="submission" date="2016-11" db="EMBL/GenBank/DDBJ databases">
        <authorList>
            <person name="Jaros S."/>
            <person name="Januszkiewicz K."/>
            <person name="Wedrychowicz H."/>
        </authorList>
    </citation>
    <scope>NUCLEOTIDE SEQUENCE [LARGE SCALE GENOMIC DNA]</scope>
    <source>
        <strain evidence="4">DSM 1682</strain>
    </source>
</reference>
<keyword evidence="3" id="KW-1185">Reference proteome</keyword>
<name>A0A0X8VCR2_ANAPI</name>
<organism evidence="2 4">
    <name type="scientific">Anaerotignum propionicum DSM 1682</name>
    <dbReference type="NCBI Taxonomy" id="991789"/>
    <lineage>
        <taxon>Bacteria</taxon>
        <taxon>Bacillati</taxon>
        <taxon>Bacillota</taxon>
        <taxon>Clostridia</taxon>
        <taxon>Lachnospirales</taxon>
        <taxon>Anaerotignaceae</taxon>
        <taxon>Anaerotignum</taxon>
    </lineage>
</organism>
<dbReference type="KEGG" id="cpro:CPRO_08640"/>
<evidence type="ECO:0000313" key="3">
    <source>
        <dbReference type="Proteomes" id="UP000068026"/>
    </source>
</evidence>
<reference evidence="3" key="2">
    <citation type="submission" date="2016-01" db="EMBL/GenBank/DDBJ databases">
        <authorList>
            <person name="Poehlein A."/>
            <person name="Schlien K."/>
            <person name="Gottschalk G."/>
            <person name="Buckel W."/>
            <person name="Daniel R."/>
        </authorList>
    </citation>
    <scope>NUCLEOTIDE SEQUENCE [LARGE SCALE GENOMIC DNA]</scope>
    <source>
        <strain evidence="3">X2</strain>
    </source>
</reference>
<dbReference type="Proteomes" id="UP000184204">
    <property type="component" value="Unassembled WGS sequence"/>
</dbReference>
<sequence>MADFTANYNLEKPAQSDFYNVEVQNKNMDKIDTALAGAKYIISPSGEKYKWGMDTDGLFLEEV</sequence>
<evidence type="ECO:0000313" key="4">
    <source>
        <dbReference type="Proteomes" id="UP000184204"/>
    </source>
</evidence>
<dbReference type="RefSeq" id="WP_066048163.1">
    <property type="nucleotide sequence ID" value="NZ_CP014223.1"/>
</dbReference>
<gene>
    <name evidence="1" type="ORF">CPRO_08640</name>
    <name evidence="2" type="ORF">SAMN02745151_00619</name>
</gene>
<evidence type="ECO:0000313" key="1">
    <source>
        <dbReference type="EMBL" id="AMJ40464.1"/>
    </source>
</evidence>